<reference evidence="2 3" key="1">
    <citation type="submission" date="2021-03" db="EMBL/GenBank/DDBJ databases">
        <title>Complete genome of Streptomyces formicae strain 1H-GS9 (DSM 100524).</title>
        <authorList>
            <person name="Atanasov K.E."/>
            <person name="Altabella T."/>
            <person name="Ferrer A."/>
        </authorList>
    </citation>
    <scope>NUCLEOTIDE SEQUENCE [LARGE SCALE GENOMIC DNA]</scope>
    <source>
        <strain evidence="2 3">1H-GS9</strain>
    </source>
</reference>
<name>A0ABY3WQN8_9ACTN</name>
<proteinExistence type="predicted"/>
<keyword evidence="3" id="KW-1185">Reference proteome</keyword>
<feature type="region of interest" description="Disordered" evidence="1">
    <location>
        <begin position="100"/>
        <end position="124"/>
    </location>
</feature>
<accession>A0ABY3WQN8</accession>
<evidence type="ECO:0000313" key="3">
    <source>
        <dbReference type="Proteomes" id="UP000828924"/>
    </source>
</evidence>
<evidence type="ECO:0000313" key="2">
    <source>
        <dbReference type="EMBL" id="UNM13779.1"/>
    </source>
</evidence>
<gene>
    <name evidence="2" type="ORF">J4032_22040</name>
</gene>
<dbReference type="RefSeq" id="WP_242332701.1">
    <property type="nucleotide sequence ID" value="NZ_CP071872.1"/>
</dbReference>
<organism evidence="2 3">
    <name type="scientific">Streptomyces formicae</name>
    <dbReference type="NCBI Taxonomy" id="1616117"/>
    <lineage>
        <taxon>Bacteria</taxon>
        <taxon>Bacillati</taxon>
        <taxon>Actinomycetota</taxon>
        <taxon>Actinomycetes</taxon>
        <taxon>Kitasatosporales</taxon>
        <taxon>Streptomycetaceae</taxon>
        <taxon>Streptomyces</taxon>
    </lineage>
</organism>
<dbReference type="Proteomes" id="UP000828924">
    <property type="component" value="Chromosome"/>
</dbReference>
<evidence type="ECO:0000256" key="1">
    <source>
        <dbReference type="SAM" id="MobiDB-lite"/>
    </source>
</evidence>
<protein>
    <submittedName>
        <fullName evidence="2">Uncharacterized protein</fullName>
    </submittedName>
</protein>
<sequence>MTERAKASKPTARATTARERAAQVVATFSPYLIRRHRAQLCTWAEANGLDPDAIPDTHPIRVEEGESGTVIRYRAFVLTDSGHTQPDPSDTTEVLTEECTAPCTVPPPDLGATARPDPYAEGDK</sequence>
<dbReference type="EMBL" id="CP071872">
    <property type="protein sequence ID" value="UNM13779.1"/>
    <property type="molecule type" value="Genomic_DNA"/>
</dbReference>